<organism evidence="1 2">
    <name type="scientific">Nicotiana tabacum</name>
    <name type="common">Common tobacco</name>
    <dbReference type="NCBI Taxonomy" id="4097"/>
    <lineage>
        <taxon>Eukaryota</taxon>
        <taxon>Viridiplantae</taxon>
        <taxon>Streptophyta</taxon>
        <taxon>Embryophyta</taxon>
        <taxon>Tracheophyta</taxon>
        <taxon>Spermatophyta</taxon>
        <taxon>Magnoliopsida</taxon>
        <taxon>eudicotyledons</taxon>
        <taxon>Gunneridae</taxon>
        <taxon>Pentapetalae</taxon>
        <taxon>asterids</taxon>
        <taxon>lamiids</taxon>
        <taxon>Solanales</taxon>
        <taxon>Solanaceae</taxon>
        <taxon>Nicotianoideae</taxon>
        <taxon>Nicotianeae</taxon>
        <taxon>Nicotiana</taxon>
    </lineage>
</organism>
<reference evidence="2" key="2">
    <citation type="submission" date="2025-08" db="UniProtKB">
        <authorList>
            <consortium name="RefSeq"/>
        </authorList>
    </citation>
    <scope>IDENTIFICATION</scope>
    <source>
        <tissue evidence="2">Leaf</tissue>
    </source>
</reference>
<dbReference type="Proteomes" id="UP000790787">
    <property type="component" value="Chromosome 10"/>
</dbReference>
<sequence>MMNPLPSMNTVYIILLADEKQSIVLSASQFNNNYASFNARVSKQNFPSKVNFDSVKPQNSHSRFNSESQKSSLTCKYCKKPGHAIDKCYKLHGFLPNFKFTKGLGPRKVYSHVEVDHFGDVGIHNGTVGQPESPQASVVPYLTKDQYSQLIMLLQQSHISIPSSPPTLMASANFGGTFLPENGSIRTCLLTKIDNVIWIIHHGASNHMASDKSLLFNIQILSIPYLVSLPNGYKVKVHNVGSFALFPDLILHNGPSPKKPVVLGRHDSGLYNVPGSSTNLSLSSAEVSDDHVSDLGTKLSSKQSFICPICLLARKSRLPFPDSSIQSTTSFKLLHIGTWGPYHTTTYFGSKYFLTIVDDHSGATWTHFLGAKSNAFDILKAFIAMVETQFHTKVQTVRSDNALELGSSLSGCQFFAEKAYVPFPFLYVLMIPFSIATSSPYVSPTPTFSTPTPTTPASSPPAPSSNSPHPFSQPSASISPPLVPLFPSNSSSPLALRRYSNVHKQPKYLKSYVCQSISSTSESSSSLVKQHVSEPSSYSQVYKVKYKADGSIERYKARLVVRGDTQLEGINFHETRSPVVKISTIKTLIAVVVKKNWPLFQLDINNDFLNGDLDEGVYMKVPPGLSIPSTSSSTPLIFKLKKSLYGLRHASKQWYAKLSQALQSRGYTHALNDYSLFTKGSGDSLIILVVYVDDIVFIETDLGEVSALKAFFHDQFKIKYLGLFNYFIGIEVLYSSFEVLLHQRKFIHDLLKEFHCNVCSPVISPLELHEKLKAKVGDPFPNPEVYRSLVGKLNFLTHSRPDLSFAVQHLSQFMQHPYISLQVFCDSDWALALIIEYQPQVFAFLLGGSLVCWKSKKQHVVSLSSAEAEYRSLSKAVAEVTWLSRLLVNFGLPVYSSIPVFFGNQAALHIAKNPVFHERTKHIELDCHFFRSKLADRLIRLLDTSSASQVADIFTKSLPGNVHHFHLGKLGIVPPSNLKGVLGFIV</sequence>
<proteinExistence type="predicted"/>
<accession>A0AC58S445</accession>
<evidence type="ECO:0000313" key="2">
    <source>
        <dbReference type="RefSeq" id="XP_075079725.1"/>
    </source>
</evidence>
<dbReference type="RefSeq" id="XP_075079725.1">
    <property type="nucleotide sequence ID" value="XM_075223624.1"/>
</dbReference>
<gene>
    <name evidence="2" type="primary">LOC142164957</name>
</gene>
<protein>
    <submittedName>
        <fullName evidence="2">Uncharacterized protein LOC142164957</fullName>
    </submittedName>
</protein>
<evidence type="ECO:0000313" key="1">
    <source>
        <dbReference type="Proteomes" id="UP000790787"/>
    </source>
</evidence>
<keyword evidence="1" id="KW-1185">Reference proteome</keyword>
<reference evidence="1" key="1">
    <citation type="journal article" date="2014" name="Nat. Commun.">
        <title>The tobacco genome sequence and its comparison with those of tomato and potato.</title>
        <authorList>
            <person name="Sierro N."/>
            <person name="Battey J.N."/>
            <person name="Ouadi S."/>
            <person name="Bakaher N."/>
            <person name="Bovet L."/>
            <person name="Willig A."/>
            <person name="Goepfert S."/>
            <person name="Peitsch M.C."/>
            <person name="Ivanov N.V."/>
        </authorList>
    </citation>
    <scope>NUCLEOTIDE SEQUENCE [LARGE SCALE GENOMIC DNA]</scope>
</reference>
<name>A0AC58S445_TOBAC</name>